<dbReference type="HOGENOM" id="CLU_3248348_0_0_4"/>
<dbReference type="AlphaFoldDB" id="R4WJB7"/>
<dbReference type="PATRIC" id="fig|758793.3.peg.2801"/>
<reference evidence="2 3" key="1">
    <citation type="journal article" date="2013" name="Genome Announc.">
        <title>Complete Genome Sequence of Burkholderia sp. Strain RPE64, Bacterial Symbiont of the Bean Bug Riptortus pedestris.</title>
        <authorList>
            <person name="Shibata T.F."/>
            <person name="Maeda T."/>
            <person name="Nikoh N."/>
            <person name="Yamaguchi K."/>
            <person name="Oshima K."/>
            <person name="Hattori M."/>
            <person name="Nishiyama T."/>
            <person name="Hasebe M."/>
            <person name="Fukatsu T."/>
            <person name="Kikuchi Y."/>
            <person name="Shigenobu S."/>
        </authorList>
    </citation>
    <scope>NUCLEOTIDE SEQUENCE [LARGE SCALE GENOMIC DNA]</scope>
</reference>
<evidence type="ECO:0000256" key="1">
    <source>
        <dbReference type="SAM" id="MobiDB-lite"/>
    </source>
</evidence>
<name>R4WJB7_9BURK</name>
<dbReference type="EMBL" id="AP013058">
    <property type="protein sequence ID" value="BAN24548.1"/>
    <property type="molecule type" value="Genomic_DNA"/>
</dbReference>
<protein>
    <submittedName>
        <fullName evidence="2">Uncharacterized protein</fullName>
    </submittedName>
</protein>
<keyword evidence="3" id="KW-1185">Reference proteome</keyword>
<dbReference type="KEGG" id="buo:BRPE64_ACDS27940"/>
<evidence type="ECO:0000313" key="2">
    <source>
        <dbReference type="EMBL" id="BAN24548.1"/>
    </source>
</evidence>
<feature type="region of interest" description="Disordered" evidence="1">
    <location>
        <begin position="1"/>
        <end position="28"/>
    </location>
</feature>
<sequence length="42" mass="4441">MNIGMKKNAVASMPPRSLGRALPPDTPVSYTPASMLINVARS</sequence>
<dbReference type="Proteomes" id="UP000013966">
    <property type="component" value="Chromosome 1"/>
</dbReference>
<organism evidence="2 3">
    <name type="scientific">Caballeronia insecticola</name>
    <dbReference type="NCBI Taxonomy" id="758793"/>
    <lineage>
        <taxon>Bacteria</taxon>
        <taxon>Pseudomonadati</taxon>
        <taxon>Pseudomonadota</taxon>
        <taxon>Betaproteobacteria</taxon>
        <taxon>Burkholderiales</taxon>
        <taxon>Burkholderiaceae</taxon>
        <taxon>Caballeronia</taxon>
    </lineage>
</organism>
<evidence type="ECO:0000313" key="3">
    <source>
        <dbReference type="Proteomes" id="UP000013966"/>
    </source>
</evidence>
<reference evidence="2 3" key="2">
    <citation type="journal article" date="2018" name="Int. J. Syst. Evol. Microbiol.">
        <title>Burkholderia insecticola sp. nov., a gut symbiotic bacterium of the bean bug Riptortus pedestris.</title>
        <authorList>
            <person name="Takeshita K."/>
            <person name="Tamaki H."/>
            <person name="Ohbayashi T."/>
            <person name="Meng X.-Y."/>
            <person name="Sone T."/>
            <person name="Mitani Y."/>
            <person name="Peeters C."/>
            <person name="Kikuchi Y."/>
            <person name="Vandamme P."/>
        </authorList>
    </citation>
    <scope>NUCLEOTIDE SEQUENCE [LARGE SCALE GENOMIC DNA]</scope>
    <source>
        <strain evidence="2">RPE64</strain>
    </source>
</reference>
<gene>
    <name evidence="2" type="ORF">BRPE64_ACDS27940</name>
</gene>
<proteinExistence type="predicted"/>
<accession>R4WJB7</accession>